<sequence length="188" mass="20347">MSTFPVPEDMPSHITLPELEWIERCAIENLKSRVLTADVLAKDAASTLLLLLAGMAGALAYAKPLIDGVSAPSAWVSAAVALWLALLAALMVLGCLMTISIPAVYNQPNNLLMRDPQTDSWVKWRYSELLNIQDRINAAVKRNKRIAKRLNQLRILATATPLVAILAGWIMVEPAKPLVAMLAGALAA</sequence>
<feature type="transmembrane region" description="Helical" evidence="1">
    <location>
        <begin position="153"/>
        <end position="172"/>
    </location>
</feature>
<accession>A0AAU7LW96</accession>
<reference evidence="2" key="1">
    <citation type="submission" date="2024-05" db="EMBL/GenBank/DDBJ databases">
        <authorList>
            <person name="Bunk B."/>
            <person name="Swiderski J."/>
            <person name="Sproer C."/>
            <person name="Thiel V."/>
        </authorList>
    </citation>
    <scope>NUCLEOTIDE SEQUENCE</scope>
    <source>
        <strain evidence="2">DSM 17735</strain>
    </source>
</reference>
<gene>
    <name evidence="2" type="ORF">ABLV49_09010</name>
</gene>
<feature type="transmembrane region" description="Helical" evidence="1">
    <location>
        <begin position="39"/>
        <end position="62"/>
    </location>
</feature>
<dbReference type="EMBL" id="CP157675">
    <property type="protein sequence ID" value="XBP71914.1"/>
    <property type="molecule type" value="Genomic_DNA"/>
</dbReference>
<dbReference type="RefSeq" id="WP_349281250.1">
    <property type="nucleotide sequence ID" value="NZ_CBCSCU010000004.1"/>
</dbReference>
<evidence type="ECO:0000313" key="2">
    <source>
        <dbReference type="EMBL" id="XBP71914.1"/>
    </source>
</evidence>
<keyword evidence="1" id="KW-0812">Transmembrane</keyword>
<evidence type="ECO:0000256" key="1">
    <source>
        <dbReference type="SAM" id="Phobius"/>
    </source>
</evidence>
<feature type="transmembrane region" description="Helical" evidence="1">
    <location>
        <begin position="74"/>
        <end position="105"/>
    </location>
</feature>
<keyword evidence="1" id="KW-0472">Membrane</keyword>
<proteinExistence type="predicted"/>
<dbReference type="AlphaFoldDB" id="A0AAU7LW96"/>
<name>A0AAU7LW96_9BURK</name>
<protein>
    <submittedName>
        <fullName evidence="2">Uncharacterized protein</fullName>
    </submittedName>
</protein>
<organism evidence="2">
    <name type="scientific">Polaromonas hydrogenivorans</name>
    <dbReference type="NCBI Taxonomy" id="335476"/>
    <lineage>
        <taxon>Bacteria</taxon>
        <taxon>Pseudomonadati</taxon>
        <taxon>Pseudomonadota</taxon>
        <taxon>Betaproteobacteria</taxon>
        <taxon>Burkholderiales</taxon>
        <taxon>Comamonadaceae</taxon>
        <taxon>Polaromonas</taxon>
    </lineage>
</organism>
<keyword evidence="1" id="KW-1133">Transmembrane helix</keyword>